<dbReference type="SUPFAM" id="SSF51182">
    <property type="entry name" value="RmlC-like cupins"/>
    <property type="match status" value="1"/>
</dbReference>
<feature type="chain" id="PRO_5046739472" evidence="1">
    <location>
        <begin position="21"/>
        <end position="164"/>
    </location>
</feature>
<comment type="caution">
    <text evidence="3">The sequence shown here is derived from an EMBL/GenBank/DDBJ whole genome shotgun (WGS) entry which is preliminary data.</text>
</comment>
<name>A0ABR6ZU87_9BURK</name>
<dbReference type="PANTHER" id="PTHR43698">
    <property type="entry name" value="RIBD C-TERMINAL DOMAIN CONTAINING PROTEIN"/>
    <property type="match status" value="1"/>
</dbReference>
<feature type="domain" description="Cupin type-2" evidence="2">
    <location>
        <begin position="73"/>
        <end position="130"/>
    </location>
</feature>
<dbReference type="InterPro" id="IPR014710">
    <property type="entry name" value="RmlC-like_jellyroll"/>
</dbReference>
<dbReference type="InterPro" id="IPR013096">
    <property type="entry name" value="Cupin_2"/>
</dbReference>
<dbReference type="Pfam" id="PF07883">
    <property type="entry name" value="Cupin_2"/>
    <property type="match status" value="1"/>
</dbReference>
<dbReference type="CDD" id="cd02233">
    <property type="entry name" value="cupin_HNL-like"/>
    <property type="match status" value="1"/>
</dbReference>
<keyword evidence="4" id="KW-1185">Reference proteome</keyword>
<feature type="signal peptide" evidence="1">
    <location>
        <begin position="1"/>
        <end position="20"/>
    </location>
</feature>
<dbReference type="PANTHER" id="PTHR43698:SF1">
    <property type="entry name" value="BLL4564 PROTEIN"/>
    <property type="match status" value="1"/>
</dbReference>
<dbReference type="Proteomes" id="UP000650424">
    <property type="component" value="Unassembled WGS sequence"/>
</dbReference>
<evidence type="ECO:0000313" key="4">
    <source>
        <dbReference type="Proteomes" id="UP000650424"/>
    </source>
</evidence>
<accession>A0ABR6ZU87</accession>
<dbReference type="EMBL" id="JACOGF010000009">
    <property type="protein sequence ID" value="MBC3919444.1"/>
    <property type="molecule type" value="Genomic_DNA"/>
</dbReference>
<sequence>MNRFFSTLAVCIIWATTAQAHEYEHEHASAPTQEIVRAGSQASIIGSPDYFIGRVNVTPLFPANEHNSATGAYVSFEPGARSAWHIHPAGQRLVVISGTGLTQEWGKPIQVIQTGDVVLCPPGVKHWHGAAPTIAMTHLAVTNSIDGKSVIWMEKVSDDQYNSH</sequence>
<dbReference type="InterPro" id="IPR011051">
    <property type="entry name" value="RmlC_Cupin_sf"/>
</dbReference>
<dbReference type="Gene3D" id="2.60.120.10">
    <property type="entry name" value="Jelly Rolls"/>
    <property type="match status" value="1"/>
</dbReference>
<dbReference type="InterPro" id="IPR047263">
    <property type="entry name" value="HNL-like_cupin"/>
</dbReference>
<protein>
    <submittedName>
        <fullName evidence="3">Cupin domain-containing protein</fullName>
    </submittedName>
</protein>
<evidence type="ECO:0000313" key="3">
    <source>
        <dbReference type="EMBL" id="MBC3919444.1"/>
    </source>
</evidence>
<proteinExistence type="predicted"/>
<reference evidence="3 4" key="1">
    <citation type="submission" date="2020-08" db="EMBL/GenBank/DDBJ databases">
        <title>Novel species isolated from subtropical streams in China.</title>
        <authorList>
            <person name="Lu H."/>
        </authorList>
    </citation>
    <scope>NUCLEOTIDE SEQUENCE [LARGE SCALE GENOMIC DNA]</scope>
    <source>
        <strain evidence="3 4">CY18W</strain>
    </source>
</reference>
<evidence type="ECO:0000256" key="1">
    <source>
        <dbReference type="SAM" id="SignalP"/>
    </source>
</evidence>
<evidence type="ECO:0000259" key="2">
    <source>
        <dbReference type="Pfam" id="PF07883"/>
    </source>
</evidence>
<dbReference type="RefSeq" id="WP_186948694.1">
    <property type="nucleotide sequence ID" value="NZ_JACOGF010000009.1"/>
</dbReference>
<organism evidence="3 4">
    <name type="scientific">Undibacterium hunanense</name>
    <dbReference type="NCBI Taxonomy" id="2762292"/>
    <lineage>
        <taxon>Bacteria</taxon>
        <taxon>Pseudomonadati</taxon>
        <taxon>Pseudomonadota</taxon>
        <taxon>Betaproteobacteria</taxon>
        <taxon>Burkholderiales</taxon>
        <taxon>Oxalobacteraceae</taxon>
        <taxon>Undibacterium</taxon>
    </lineage>
</organism>
<gene>
    <name evidence="3" type="ORF">H8L32_18275</name>
</gene>
<keyword evidence="1" id="KW-0732">Signal</keyword>